<evidence type="ECO:0000256" key="5">
    <source>
        <dbReference type="ARBA" id="ARBA00022692"/>
    </source>
</evidence>
<dbReference type="CDD" id="cd17321">
    <property type="entry name" value="MFS_MMR_MDR_like"/>
    <property type="match status" value="1"/>
</dbReference>
<dbReference type="GO" id="GO:0022857">
    <property type="term" value="F:transmembrane transporter activity"/>
    <property type="evidence" value="ECO:0007669"/>
    <property type="project" value="InterPro"/>
</dbReference>
<keyword evidence="4" id="KW-1003">Cell membrane</keyword>
<dbReference type="InterPro" id="IPR020846">
    <property type="entry name" value="MFS_dom"/>
</dbReference>
<feature type="transmembrane region" description="Helical" evidence="8">
    <location>
        <begin position="439"/>
        <end position="460"/>
    </location>
</feature>
<dbReference type="PRINTS" id="PR01036">
    <property type="entry name" value="TCRTETB"/>
</dbReference>
<evidence type="ECO:0000256" key="8">
    <source>
        <dbReference type="SAM" id="Phobius"/>
    </source>
</evidence>
<evidence type="ECO:0000256" key="2">
    <source>
        <dbReference type="ARBA" id="ARBA00008537"/>
    </source>
</evidence>
<sequence length="548" mass="56545">MTASTPASTAPPPSPEQPGPRRWWALGVLSVGLAMIVMDGTIVAVSLPTIIDDLHLDLTDAQWVNSLYSVILAALLLTCAALGDRFGRRKLFIVGILLFVGGSIWAATASDAGTLISARVLQGFGGACILPSTLSTVSDTFRGKDRAAAFGVWGAVISGAAALGPLLGGWLTSTFSWQWIFGVNVPVGAVLVIAALIVVPETKSPSTRRGFDVDGLLLSVVGFGSLVFAVIEANTLGWWKPISDLHLFGWTWSRDMPVSIVPVALLVSAVALTTFLVWERHRARVRRSALLDLNLFFTPTFSWGNVAAMMIAVGEFGLIFVLPLYLINAVGLGTMGAGFVLAAMAAGAFVSGALARHLAALIGAAGTVLVGVALEVIGVLTLAFTIHPGSSGWSIGGVLLIYGVGLGFASAQLTSTVLRDIPVAASGQGSATQSTVRQIGSAFGSAIMGSVLSIGLAHFLGRLTGPAVEFADATRSSAGGVISGLREHGGDAGVVFALSDAFTQATRWAMFATSVFLVLGLLAAAAVWVAARRTATPADQKPPSRNAA</sequence>
<feature type="transmembrane region" description="Helical" evidence="8">
    <location>
        <begin position="290"/>
        <end position="313"/>
    </location>
</feature>
<feature type="domain" description="Major facilitator superfamily (MFS) profile" evidence="9">
    <location>
        <begin position="25"/>
        <end position="532"/>
    </location>
</feature>
<name>A0A2S0KBT6_9ACTN</name>
<feature type="transmembrane region" description="Helical" evidence="8">
    <location>
        <begin position="211"/>
        <end position="239"/>
    </location>
</feature>
<keyword evidence="11" id="KW-1185">Reference proteome</keyword>
<evidence type="ECO:0000313" key="11">
    <source>
        <dbReference type="Proteomes" id="UP000239814"/>
    </source>
</evidence>
<feature type="transmembrane region" description="Helical" evidence="8">
    <location>
        <begin position="358"/>
        <end position="386"/>
    </location>
</feature>
<keyword evidence="3" id="KW-0813">Transport</keyword>
<dbReference type="SUPFAM" id="SSF103473">
    <property type="entry name" value="MFS general substrate transporter"/>
    <property type="match status" value="1"/>
</dbReference>
<feature type="transmembrane region" description="Helical" evidence="8">
    <location>
        <begin position="259"/>
        <end position="278"/>
    </location>
</feature>
<evidence type="ECO:0000256" key="7">
    <source>
        <dbReference type="ARBA" id="ARBA00023136"/>
    </source>
</evidence>
<dbReference type="RefSeq" id="WP_105940862.1">
    <property type="nucleotide sequence ID" value="NZ_CP027433.1"/>
</dbReference>
<dbReference type="InterPro" id="IPR011701">
    <property type="entry name" value="MFS"/>
</dbReference>
<feature type="transmembrane region" description="Helical" evidence="8">
    <location>
        <begin position="177"/>
        <end position="199"/>
    </location>
</feature>
<dbReference type="AlphaFoldDB" id="A0A2S0KBT6"/>
<feature type="transmembrane region" description="Helical" evidence="8">
    <location>
        <begin position="63"/>
        <end position="83"/>
    </location>
</feature>
<dbReference type="InterPro" id="IPR036259">
    <property type="entry name" value="MFS_trans_sf"/>
</dbReference>
<accession>A0A2S0KBT6</accession>
<feature type="transmembrane region" description="Helical" evidence="8">
    <location>
        <begin position="325"/>
        <end position="346"/>
    </location>
</feature>
<proteinExistence type="inferred from homology"/>
<dbReference type="EMBL" id="CP027433">
    <property type="protein sequence ID" value="AVL99125.1"/>
    <property type="molecule type" value="Genomic_DNA"/>
</dbReference>
<feature type="transmembrane region" description="Helical" evidence="8">
    <location>
        <begin position="23"/>
        <end position="51"/>
    </location>
</feature>
<dbReference type="Gene3D" id="1.20.1250.20">
    <property type="entry name" value="MFS general substrate transporter like domains"/>
    <property type="match status" value="2"/>
</dbReference>
<evidence type="ECO:0000313" key="10">
    <source>
        <dbReference type="EMBL" id="AVL99125.1"/>
    </source>
</evidence>
<dbReference type="Pfam" id="PF07690">
    <property type="entry name" value="MFS_1"/>
    <property type="match status" value="1"/>
</dbReference>
<comment type="similarity">
    <text evidence="2">Belongs to the major facilitator superfamily. EmrB family.</text>
</comment>
<dbReference type="Proteomes" id="UP000239814">
    <property type="component" value="Chromosome"/>
</dbReference>
<keyword evidence="7 8" id="KW-0472">Membrane</keyword>
<dbReference type="OrthoDB" id="7375466at2"/>
<feature type="transmembrane region" description="Helical" evidence="8">
    <location>
        <begin position="90"/>
        <end position="108"/>
    </location>
</feature>
<evidence type="ECO:0000256" key="6">
    <source>
        <dbReference type="ARBA" id="ARBA00022989"/>
    </source>
</evidence>
<evidence type="ECO:0000256" key="4">
    <source>
        <dbReference type="ARBA" id="ARBA00022475"/>
    </source>
</evidence>
<evidence type="ECO:0000256" key="3">
    <source>
        <dbReference type="ARBA" id="ARBA00022448"/>
    </source>
</evidence>
<dbReference type="GO" id="GO:0005886">
    <property type="term" value="C:plasma membrane"/>
    <property type="evidence" value="ECO:0007669"/>
    <property type="project" value="UniProtKB-SubCell"/>
</dbReference>
<dbReference type="NCBIfam" id="TIGR00711">
    <property type="entry name" value="efflux_EmrB"/>
    <property type="match status" value="1"/>
</dbReference>
<keyword evidence="6 8" id="KW-1133">Transmembrane helix</keyword>
<dbReference type="PANTHER" id="PTHR42718">
    <property type="entry name" value="MAJOR FACILITATOR SUPERFAMILY MULTIDRUG TRANSPORTER MFSC"/>
    <property type="match status" value="1"/>
</dbReference>
<feature type="transmembrane region" description="Helical" evidence="8">
    <location>
        <begin position="120"/>
        <end position="138"/>
    </location>
</feature>
<dbReference type="PROSITE" id="PS50850">
    <property type="entry name" value="MFS"/>
    <property type="match status" value="1"/>
</dbReference>
<feature type="transmembrane region" description="Helical" evidence="8">
    <location>
        <begin position="392"/>
        <end position="418"/>
    </location>
</feature>
<dbReference type="PANTHER" id="PTHR42718:SF9">
    <property type="entry name" value="MAJOR FACILITATOR SUPERFAMILY MULTIDRUG TRANSPORTER MFSC"/>
    <property type="match status" value="1"/>
</dbReference>
<keyword evidence="5 8" id="KW-0812">Transmembrane</keyword>
<feature type="transmembrane region" description="Helical" evidence="8">
    <location>
        <begin position="150"/>
        <end position="171"/>
    </location>
</feature>
<organism evidence="10 11">
    <name type="scientific">Gordonia iterans</name>
    <dbReference type="NCBI Taxonomy" id="1004901"/>
    <lineage>
        <taxon>Bacteria</taxon>
        <taxon>Bacillati</taxon>
        <taxon>Actinomycetota</taxon>
        <taxon>Actinomycetes</taxon>
        <taxon>Mycobacteriales</taxon>
        <taxon>Gordoniaceae</taxon>
        <taxon>Gordonia</taxon>
    </lineage>
</organism>
<dbReference type="KEGG" id="git:C6V83_01275"/>
<evidence type="ECO:0000256" key="1">
    <source>
        <dbReference type="ARBA" id="ARBA00004651"/>
    </source>
</evidence>
<protein>
    <submittedName>
        <fullName evidence="10">MFS transporter</fullName>
    </submittedName>
</protein>
<feature type="transmembrane region" description="Helical" evidence="8">
    <location>
        <begin position="508"/>
        <end position="531"/>
    </location>
</feature>
<gene>
    <name evidence="10" type="ORF">C6V83_01275</name>
</gene>
<reference evidence="10 11" key="1">
    <citation type="submission" date="2018-03" db="EMBL/GenBank/DDBJ databases">
        <title>Characteristics and genome of n-alkane degrading marine bacteria Gordonia iterans isolated from crude oil contaminated in Tae-an, South Korea.</title>
        <authorList>
            <person name="Lee S.-S."/>
            <person name="Kim H."/>
        </authorList>
    </citation>
    <scope>NUCLEOTIDE SEQUENCE [LARGE SCALE GENOMIC DNA]</scope>
    <source>
        <strain evidence="10 11">Co17</strain>
    </source>
</reference>
<dbReference type="InterPro" id="IPR004638">
    <property type="entry name" value="EmrB-like"/>
</dbReference>
<comment type="subcellular location">
    <subcellularLocation>
        <location evidence="1">Cell membrane</location>
        <topology evidence="1">Multi-pass membrane protein</topology>
    </subcellularLocation>
</comment>
<evidence type="ECO:0000259" key="9">
    <source>
        <dbReference type="PROSITE" id="PS50850"/>
    </source>
</evidence>